<protein>
    <submittedName>
        <fullName evidence="1">Uncharacterized protein</fullName>
    </submittedName>
</protein>
<dbReference type="Proteomes" id="UP001497535">
    <property type="component" value="Unassembled WGS sequence"/>
</dbReference>
<evidence type="ECO:0000313" key="2">
    <source>
        <dbReference type="Proteomes" id="UP001497535"/>
    </source>
</evidence>
<gene>
    <name evidence="1" type="ORF">MENTE1834_LOCUS20047</name>
</gene>
<keyword evidence="2" id="KW-1185">Reference proteome</keyword>
<organism evidence="1 2">
    <name type="scientific">Meloidogyne enterolobii</name>
    <name type="common">Root-knot nematode worm</name>
    <name type="synonym">Meloidogyne mayaguensis</name>
    <dbReference type="NCBI Taxonomy" id="390850"/>
    <lineage>
        <taxon>Eukaryota</taxon>
        <taxon>Metazoa</taxon>
        <taxon>Ecdysozoa</taxon>
        <taxon>Nematoda</taxon>
        <taxon>Chromadorea</taxon>
        <taxon>Rhabditida</taxon>
        <taxon>Tylenchina</taxon>
        <taxon>Tylenchomorpha</taxon>
        <taxon>Tylenchoidea</taxon>
        <taxon>Meloidogynidae</taxon>
        <taxon>Meloidogyninae</taxon>
        <taxon>Meloidogyne</taxon>
    </lineage>
</organism>
<dbReference type="EMBL" id="CAVMJV010000023">
    <property type="protein sequence ID" value="CAK5073378.1"/>
    <property type="molecule type" value="Genomic_DNA"/>
</dbReference>
<accession>A0ACB0Z3E9</accession>
<name>A0ACB0Z3E9_MELEN</name>
<sequence>MKLDSILIILIVNAIFWSLINSVKNNKEKNELSRVGETSKDNDEAESSVNAQIRMLNPKAKITKKGTTKDNKEEKKLNQRKYMRMWRQNNKEKIKEKNRKYREINKEKLAEYRQNNKENKLEYNRKYREAKKNKKETLQNIQSTVGDNGETSFVNTQNDFRDKGKLPVVYEEDIRAEEENLINLGEKAGNKDEAETNLDDQNHSVIEKPNKISENYMNQIDLNEHPFDLNEKPDDKEEDVY</sequence>
<evidence type="ECO:0000313" key="1">
    <source>
        <dbReference type="EMBL" id="CAK5073378.1"/>
    </source>
</evidence>
<comment type="caution">
    <text evidence="1">The sequence shown here is derived from an EMBL/GenBank/DDBJ whole genome shotgun (WGS) entry which is preliminary data.</text>
</comment>
<reference evidence="1" key="1">
    <citation type="submission" date="2023-11" db="EMBL/GenBank/DDBJ databases">
        <authorList>
            <person name="Poullet M."/>
        </authorList>
    </citation>
    <scope>NUCLEOTIDE SEQUENCE</scope>
    <source>
        <strain evidence="1">E1834</strain>
    </source>
</reference>
<proteinExistence type="predicted"/>